<dbReference type="EMBL" id="CAJOBJ010215442">
    <property type="protein sequence ID" value="CAF5020986.1"/>
    <property type="molecule type" value="Genomic_DNA"/>
</dbReference>
<sequence length="46" mass="5441">MIEQQANDAKDKIEGVKKVIQQEYIPFVHVNASDKPRFVRNRIMKK</sequence>
<gene>
    <name evidence="1" type="ORF">BYL167_LOCUS50025</name>
    <name evidence="3" type="ORF">GIL414_LOCUS58384</name>
    <name evidence="2" type="ORF">SMN809_LOCUS56816</name>
</gene>
<dbReference type="Proteomes" id="UP000681720">
    <property type="component" value="Unassembled WGS sequence"/>
</dbReference>
<evidence type="ECO:0000313" key="2">
    <source>
        <dbReference type="EMBL" id="CAF5002374.1"/>
    </source>
</evidence>
<dbReference type="AlphaFoldDB" id="A0A8S3BMX4"/>
<evidence type="ECO:0000313" key="4">
    <source>
        <dbReference type="Proteomes" id="UP000681967"/>
    </source>
</evidence>
<evidence type="ECO:0000313" key="3">
    <source>
        <dbReference type="EMBL" id="CAF5020986.1"/>
    </source>
</evidence>
<feature type="non-terminal residue" evidence="1">
    <location>
        <position position="1"/>
    </location>
</feature>
<dbReference type="Proteomes" id="UP000681967">
    <property type="component" value="Unassembled WGS sequence"/>
</dbReference>
<evidence type="ECO:0000313" key="1">
    <source>
        <dbReference type="EMBL" id="CAF4846432.1"/>
    </source>
</evidence>
<accession>A0A8S3BMX4</accession>
<organism evidence="1 4">
    <name type="scientific">Rotaria magnacalcarata</name>
    <dbReference type="NCBI Taxonomy" id="392030"/>
    <lineage>
        <taxon>Eukaryota</taxon>
        <taxon>Metazoa</taxon>
        <taxon>Spiralia</taxon>
        <taxon>Gnathifera</taxon>
        <taxon>Rotifera</taxon>
        <taxon>Eurotatoria</taxon>
        <taxon>Bdelloidea</taxon>
        <taxon>Philodinida</taxon>
        <taxon>Philodinidae</taxon>
        <taxon>Rotaria</taxon>
    </lineage>
</organism>
<dbReference type="EMBL" id="CAJOBH010151107">
    <property type="protein sequence ID" value="CAF4846432.1"/>
    <property type="molecule type" value="Genomic_DNA"/>
</dbReference>
<dbReference type="EMBL" id="CAJOBI010204966">
    <property type="protein sequence ID" value="CAF5002374.1"/>
    <property type="molecule type" value="Genomic_DNA"/>
</dbReference>
<proteinExistence type="predicted"/>
<reference evidence="1" key="1">
    <citation type="submission" date="2021-02" db="EMBL/GenBank/DDBJ databases">
        <authorList>
            <person name="Nowell W R."/>
        </authorList>
    </citation>
    <scope>NUCLEOTIDE SEQUENCE</scope>
</reference>
<name>A0A8S3BMX4_9BILA</name>
<dbReference type="Proteomes" id="UP000676336">
    <property type="component" value="Unassembled WGS sequence"/>
</dbReference>
<protein>
    <submittedName>
        <fullName evidence="1">Uncharacterized protein</fullName>
    </submittedName>
</protein>
<comment type="caution">
    <text evidence="1">The sequence shown here is derived from an EMBL/GenBank/DDBJ whole genome shotgun (WGS) entry which is preliminary data.</text>
</comment>